<dbReference type="Proteomes" id="UP000693715">
    <property type="component" value="Chromosome"/>
</dbReference>
<sequence length="71" mass="7938">MRPYGIQEPVFIRAQIIDKVLVFYPELCFNLVCLVFGGEVFEAVTLRDTCSLSSIFMNYANIAINNSGAKS</sequence>
<reference evidence="1 2" key="1">
    <citation type="submission" date="2017-03" db="EMBL/GenBank/DDBJ databases">
        <title>Genome comparison of Photorhabdus luminescens strain 0813-124 phase variants.</title>
        <authorList>
            <person name="Chien C.-C."/>
            <person name="Chen W.-J."/>
            <person name="Shih M.-C."/>
            <person name="Hsieh F.-C."/>
        </authorList>
    </citation>
    <scope>NUCLEOTIDE SEQUENCE [LARGE SCALE GENOMIC DNA]</scope>
    <source>
        <strain evidence="1 2">0813-124 phase II</strain>
    </source>
</reference>
<evidence type="ECO:0000313" key="1">
    <source>
        <dbReference type="EMBL" id="QXF36073.1"/>
    </source>
</evidence>
<proteinExistence type="predicted"/>
<organism evidence="1 2">
    <name type="scientific">Photorhabdus akhurstii</name>
    <dbReference type="NCBI Taxonomy" id="171438"/>
    <lineage>
        <taxon>Bacteria</taxon>
        <taxon>Pseudomonadati</taxon>
        <taxon>Pseudomonadota</taxon>
        <taxon>Gammaproteobacteria</taxon>
        <taxon>Enterobacterales</taxon>
        <taxon>Morganellaceae</taxon>
        <taxon>Photorhabdus</taxon>
    </lineage>
</organism>
<dbReference type="EMBL" id="CP020335">
    <property type="protein sequence ID" value="QXF36073.1"/>
    <property type="molecule type" value="Genomic_DNA"/>
</dbReference>
<gene>
    <name evidence="1" type="ORF">B0X70_24930</name>
</gene>
<name>A0ABX8M0R2_9GAMM</name>
<evidence type="ECO:0000313" key="2">
    <source>
        <dbReference type="Proteomes" id="UP000693715"/>
    </source>
</evidence>
<keyword evidence="2" id="KW-1185">Reference proteome</keyword>
<protein>
    <submittedName>
        <fullName evidence="1">Uncharacterized protein</fullName>
    </submittedName>
</protein>
<accession>A0ABX8M0R2</accession>